<dbReference type="RefSeq" id="WP_082834432.1">
    <property type="nucleotide sequence ID" value="NZ_CP147845.1"/>
</dbReference>
<keyword evidence="4" id="KW-0521">NADP</keyword>
<evidence type="ECO:0000256" key="2">
    <source>
        <dbReference type="ARBA" id="ARBA00006484"/>
    </source>
</evidence>
<name>A0A163ES69_9BACL</name>
<accession>A0A163ES69</accession>
<dbReference type="SUPFAM" id="SSF51735">
    <property type="entry name" value="NAD(P)-binding Rossmann-fold domains"/>
    <property type="match status" value="1"/>
</dbReference>
<keyword evidence="7" id="KW-1185">Reference proteome</keyword>
<evidence type="ECO:0000313" key="7">
    <source>
        <dbReference type="Proteomes" id="UP000076796"/>
    </source>
</evidence>
<dbReference type="AlphaFoldDB" id="A0A163ES69"/>
<reference evidence="6" key="1">
    <citation type="journal article" date="2016" name="Genome Announc.">
        <title>Draft genomes of two strains of Paenibacillus glucanolyticus with capability to degrade lignocellulose.</title>
        <authorList>
            <person name="Mathews S.L."/>
            <person name="Pawlak J."/>
            <person name="Grunden A.M."/>
        </authorList>
    </citation>
    <scope>NUCLEOTIDE SEQUENCE [LARGE SCALE GENOMIC DNA]</scope>
    <source>
        <strain evidence="6">SLM1</strain>
    </source>
</reference>
<dbReference type="InterPro" id="IPR051721">
    <property type="entry name" value="Biopterin_syn/organic_redct"/>
</dbReference>
<evidence type="ECO:0000256" key="1">
    <source>
        <dbReference type="ARBA" id="ARBA00004496"/>
    </source>
</evidence>
<dbReference type="GeneID" id="97554449"/>
<dbReference type="InterPro" id="IPR020904">
    <property type="entry name" value="Sc_DH/Rdtase_CS"/>
</dbReference>
<comment type="similarity">
    <text evidence="2">Belongs to the short-chain dehydrogenases/reductases (SDR) family.</text>
</comment>
<dbReference type="STRING" id="59843.A3958_00590"/>
<dbReference type="EMBL" id="LWMH01000002">
    <property type="protein sequence ID" value="KZS43983.1"/>
    <property type="molecule type" value="Genomic_DNA"/>
</dbReference>
<evidence type="ECO:0000256" key="4">
    <source>
        <dbReference type="ARBA" id="ARBA00022857"/>
    </source>
</evidence>
<dbReference type="OrthoDB" id="9794387at2"/>
<dbReference type="Gene3D" id="3.40.50.720">
    <property type="entry name" value="NAD(P)-binding Rossmann-like Domain"/>
    <property type="match status" value="1"/>
</dbReference>
<dbReference type="PANTHER" id="PTHR44085">
    <property type="entry name" value="SEPIAPTERIN REDUCTASE"/>
    <property type="match status" value="1"/>
</dbReference>
<dbReference type="Pfam" id="PF00106">
    <property type="entry name" value="adh_short"/>
    <property type="match status" value="1"/>
</dbReference>
<keyword evidence="5" id="KW-0560">Oxidoreductase</keyword>
<protein>
    <submittedName>
        <fullName evidence="6">Short-chain dehydrogenase</fullName>
    </submittedName>
</protein>
<sequence>MSGSQFIITGTSKGIGEQLACMLVENGNVVYGIARGTSDRLSSSANYRHIAYDLNDTLGLENVMDRLFELIDPAHADMICLINNASMLEPLKSIDLCEPKDIQMNLQISLIAPMILTSSFIKKTEGLSIRKKIINISSGSGVYPAPTMSVYCTAKAGMNMFTQSVGAEQRNRQHPVEIIAVNPGMVETDMQRLARSKNESEFDMAHVFAQAHESGQLLSTEEIGLHLLHIIDKEFEPGQIVNYNEV</sequence>
<dbReference type="InterPro" id="IPR002347">
    <property type="entry name" value="SDR_fam"/>
</dbReference>
<proteinExistence type="inferred from homology"/>
<evidence type="ECO:0000313" key="6">
    <source>
        <dbReference type="EMBL" id="KZS43983.1"/>
    </source>
</evidence>
<keyword evidence="3" id="KW-0963">Cytoplasm</keyword>
<evidence type="ECO:0000256" key="3">
    <source>
        <dbReference type="ARBA" id="ARBA00022490"/>
    </source>
</evidence>
<organism evidence="6 7">
    <name type="scientific">Paenibacillus glucanolyticus</name>
    <dbReference type="NCBI Taxonomy" id="59843"/>
    <lineage>
        <taxon>Bacteria</taxon>
        <taxon>Bacillati</taxon>
        <taxon>Bacillota</taxon>
        <taxon>Bacilli</taxon>
        <taxon>Bacillales</taxon>
        <taxon>Paenibacillaceae</taxon>
        <taxon>Paenibacillus</taxon>
    </lineage>
</organism>
<dbReference type="GO" id="GO:0005737">
    <property type="term" value="C:cytoplasm"/>
    <property type="evidence" value="ECO:0007669"/>
    <property type="project" value="UniProtKB-SubCell"/>
</dbReference>
<comment type="caution">
    <text evidence="6">The sequence shown here is derived from an EMBL/GenBank/DDBJ whole genome shotgun (WGS) entry which is preliminary data.</text>
</comment>
<dbReference type="GO" id="GO:0004757">
    <property type="term" value="F:sepiapterin reductase (NADP+) activity"/>
    <property type="evidence" value="ECO:0007669"/>
    <property type="project" value="TreeGrafter"/>
</dbReference>
<dbReference type="GO" id="GO:0006729">
    <property type="term" value="P:tetrahydrobiopterin biosynthetic process"/>
    <property type="evidence" value="ECO:0007669"/>
    <property type="project" value="TreeGrafter"/>
</dbReference>
<comment type="subcellular location">
    <subcellularLocation>
        <location evidence="1">Cytoplasm</location>
    </subcellularLocation>
</comment>
<dbReference type="PANTHER" id="PTHR44085:SF2">
    <property type="entry name" value="SEPIAPTERIN REDUCTASE"/>
    <property type="match status" value="1"/>
</dbReference>
<gene>
    <name evidence="6" type="ORF">AWU65_28320</name>
</gene>
<evidence type="ECO:0000256" key="5">
    <source>
        <dbReference type="ARBA" id="ARBA00023002"/>
    </source>
</evidence>
<dbReference type="PROSITE" id="PS00061">
    <property type="entry name" value="ADH_SHORT"/>
    <property type="match status" value="1"/>
</dbReference>
<dbReference type="Proteomes" id="UP000076796">
    <property type="component" value="Unassembled WGS sequence"/>
</dbReference>
<dbReference type="InterPro" id="IPR036291">
    <property type="entry name" value="NAD(P)-bd_dom_sf"/>
</dbReference>
<dbReference type="PRINTS" id="PR00081">
    <property type="entry name" value="GDHRDH"/>
</dbReference>